<dbReference type="GO" id="GO:0003677">
    <property type="term" value="F:DNA binding"/>
    <property type="evidence" value="ECO:0007669"/>
    <property type="project" value="TreeGrafter"/>
</dbReference>
<name>A0A9P6MRR5_9FUNG</name>
<evidence type="ECO:0000313" key="5">
    <source>
        <dbReference type="Proteomes" id="UP000703661"/>
    </source>
</evidence>
<accession>A0A9P6MRR5</accession>
<dbReference type="AlphaFoldDB" id="A0A9P6MRR5"/>
<comment type="caution">
    <text evidence="4">The sequence shown here is derived from an EMBL/GenBank/DDBJ whole genome shotgun (WGS) entry which is preliminary data.</text>
</comment>
<dbReference type="InterPro" id="IPR006050">
    <property type="entry name" value="DNA_photolyase_N"/>
</dbReference>
<gene>
    <name evidence="4" type="ORF">BGZ80_000749</name>
</gene>
<feature type="region of interest" description="Disordered" evidence="2">
    <location>
        <begin position="1"/>
        <end position="34"/>
    </location>
</feature>
<dbReference type="PANTHER" id="PTHR11455">
    <property type="entry name" value="CRYPTOCHROME"/>
    <property type="match status" value="1"/>
</dbReference>
<evidence type="ECO:0000256" key="2">
    <source>
        <dbReference type="SAM" id="MobiDB-lite"/>
    </source>
</evidence>
<dbReference type="GO" id="GO:0003904">
    <property type="term" value="F:deoxyribodipyrimidine photo-lyase activity"/>
    <property type="evidence" value="ECO:0007669"/>
    <property type="project" value="TreeGrafter"/>
</dbReference>
<keyword evidence="5" id="KW-1185">Reference proteome</keyword>
<dbReference type="InterPro" id="IPR036155">
    <property type="entry name" value="Crypto/Photolyase_N_sf"/>
</dbReference>
<dbReference type="PROSITE" id="PS51645">
    <property type="entry name" value="PHR_CRY_ALPHA_BETA"/>
    <property type="match status" value="1"/>
</dbReference>
<dbReference type="Pfam" id="PF00875">
    <property type="entry name" value="DNA_photolyase"/>
    <property type="match status" value="1"/>
</dbReference>
<sequence>MSSQKRQTNDIDDNSQKDVKRRSRAHIPDINSAGVNTNTLSSYERITGCSNSDSSDDIVIKMEEENNPGPIETRNALMWFRTDLRLKDNKALYEASMRSKVGGADRYLIALFIISEEEWAEHDEAPIKIDFWMRNLTSLKRSLDELSIPLIVKTAKLKSDLVKVIESVVEEMDISHVFWNADLMVDEQRRDKAVRKALQRMSVHVEECESEFIVPPSDIRTKDYQKCRDAPIQEGTSVMSPYLTSGVITNRQCLVAAREANKNKISSGDEGLKSWIKELAWK</sequence>
<dbReference type="InterPro" id="IPR002081">
    <property type="entry name" value="Cryptochrome/DNA_photolyase_1"/>
</dbReference>
<comment type="similarity">
    <text evidence="1">Belongs to the DNA photolyase class-1 family.</text>
</comment>
<reference evidence="4" key="1">
    <citation type="journal article" date="2020" name="Fungal Divers.">
        <title>Resolving the Mortierellaceae phylogeny through synthesis of multi-gene phylogenetics and phylogenomics.</title>
        <authorList>
            <person name="Vandepol N."/>
            <person name="Liber J."/>
            <person name="Desiro A."/>
            <person name="Na H."/>
            <person name="Kennedy M."/>
            <person name="Barry K."/>
            <person name="Grigoriev I.V."/>
            <person name="Miller A.N."/>
            <person name="O'Donnell K."/>
            <person name="Stajich J.E."/>
            <person name="Bonito G."/>
        </authorList>
    </citation>
    <scope>NUCLEOTIDE SEQUENCE</scope>
    <source>
        <strain evidence="4">NRRL 2769</strain>
    </source>
</reference>
<dbReference type="Proteomes" id="UP000703661">
    <property type="component" value="Unassembled WGS sequence"/>
</dbReference>
<dbReference type="PANTHER" id="PTHR11455:SF9">
    <property type="entry name" value="CRYPTOCHROME CIRCADIAN CLOCK 5 ISOFORM X1"/>
    <property type="match status" value="1"/>
</dbReference>
<protein>
    <recommendedName>
        <fullName evidence="3">Photolyase/cryptochrome alpha/beta domain-containing protein</fullName>
    </recommendedName>
</protein>
<dbReference type="GO" id="GO:0071949">
    <property type="term" value="F:FAD binding"/>
    <property type="evidence" value="ECO:0007669"/>
    <property type="project" value="TreeGrafter"/>
</dbReference>
<dbReference type="Gene3D" id="3.40.50.620">
    <property type="entry name" value="HUPs"/>
    <property type="match status" value="1"/>
</dbReference>
<proteinExistence type="inferred from homology"/>
<evidence type="ECO:0000256" key="1">
    <source>
        <dbReference type="ARBA" id="ARBA00005862"/>
    </source>
</evidence>
<dbReference type="InterPro" id="IPR014729">
    <property type="entry name" value="Rossmann-like_a/b/a_fold"/>
</dbReference>
<evidence type="ECO:0000313" key="4">
    <source>
        <dbReference type="EMBL" id="KAG0011354.1"/>
    </source>
</evidence>
<evidence type="ECO:0000259" key="3">
    <source>
        <dbReference type="PROSITE" id="PS51645"/>
    </source>
</evidence>
<dbReference type="EMBL" id="JAAAID010001163">
    <property type="protein sequence ID" value="KAG0011354.1"/>
    <property type="molecule type" value="Genomic_DNA"/>
</dbReference>
<dbReference type="GO" id="GO:0009416">
    <property type="term" value="P:response to light stimulus"/>
    <property type="evidence" value="ECO:0007669"/>
    <property type="project" value="TreeGrafter"/>
</dbReference>
<dbReference type="InterPro" id="IPR036134">
    <property type="entry name" value="Crypto/Photolyase_FAD-like_sf"/>
</dbReference>
<dbReference type="SUPFAM" id="SSF52425">
    <property type="entry name" value="Cryptochrome/photolyase, N-terminal domain"/>
    <property type="match status" value="1"/>
</dbReference>
<organism evidence="4 5">
    <name type="scientific">Entomortierella chlamydospora</name>
    <dbReference type="NCBI Taxonomy" id="101097"/>
    <lineage>
        <taxon>Eukaryota</taxon>
        <taxon>Fungi</taxon>
        <taxon>Fungi incertae sedis</taxon>
        <taxon>Mucoromycota</taxon>
        <taxon>Mortierellomycotina</taxon>
        <taxon>Mortierellomycetes</taxon>
        <taxon>Mortierellales</taxon>
        <taxon>Mortierellaceae</taxon>
        <taxon>Entomortierella</taxon>
    </lineage>
</organism>
<dbReference type="SUPFAM" id="SSF48173">
    <property type="entry name" value="Cryptochrome/photolyase FAD-binding domain"/>
    <property type="match status" value="1"/>
</dbReference>
<feature type="domain" description="Photolyase/cryptochrome alpha/beta" evidence="3">
    <location>
        <begin position="74"/>
        <end position="213"/>
    </location>
</feature>
<dbReference type="Gene3D" id="1.25.40.80">
    <property type="match status" value="1"/>
</dbReference>
<feature type="non-terminal residue" evidence="4">
    <location>
        <position position="1"/>
    </location>
</feature>